<reference evidence="2 3" key="1">
    <citation type="submission" date="2020-11" db="EMBL/GenBank/DDBJ databases">
        <authorList>
            <person name="Kim M.K."/>
        </authorList>
    </citation>
    <scope>NUCLEOTIDE SEQUENCE [LARGE SCALE GENOMIC DNA]</scope>
    <source>
        <strain evidence="2 3">BT683</strain>
    </source>
</reference>
<keyword evidence="3" id="KW-1185">Reference proteome</keyword>
<dbReference type="Pfam" id="PF12697">
    <property type="entry name" value="Abhydrolase_6"/>
    <property type="match status" value="1"/>
</dbReference>
<dbReference type="RefSeq" id="WP_196280981.1">
    <property type="nucleotide sequence ID" value="NZ_JADQDQ010000002.1"/>
</dbReference>
<sequence>MTNTFSPAQDYYNADVVVASTAPRMRYPSPPAGLQWLRMQLKVLSAIAPELAFRQAWKLFCTPRRLPQKAWEAPALADARRRTIAYETGSVAVYEWGPAAAPAVVLVHGWEHRASFWRAWVQPLLVAGYRVVALDGPAHGASAGKQTTLPAFGGAVQAVIDTVGEVRAVVAHSFGAASVAGLPVRLPAGVPLPRLVMLSAPIGPREVAGRFADFLYLSNDFVARFAQFVEQATGRPADSFGVAVAGPGTGAEKVLVIHDEDDEIIPFSEGRAIAATWPGAVLHATRGLGHNRIMRDAGVVQAAVEFIA</sequence>
<evidence type="ECO:0000313" key="2">
    <source>
        <dbReference type="EMBL" id="MBF9236589.1"/>
    </source>
</evidence>
<dbReference type="Proteomes" id="UP000597617">
    <property type="component" value="Unassembled WGS sequence"/>
</dbReference>
<accession>A0ABS0IE00</accession>
<evidence type="ECO:0000259" key="1">
    <source>
        <dbReference type="Pfam" id="PF12697"/>
    </source>
</evidence>
<dbReference type="InterPro" id="IPR000073">
    <property type="entry name" value="AB_hydrolase_1"/>
</dbReference>
<comment type="caution">
    <text evidence="2">The sequence shown here is derived from an EMBL/GenBank/DDBJ whole genome shotgun (WGS) entry which is preliminary data.</text>
</comment>
<evidence type="ECO:0000313" key="3">
    <source>
        <dbReference type="Proteomes" id="UP000597617"/>
    </source>
</evidence>
<dbReference type="InterPro" id="IPR029058">
    <property type="entry name" value="AB_hydrolase_fold"/>
</dbReference>
<dbReference type="Gene3D" id="3.40.50.1820">
    <property type="entry name" value="alpha/beta hydrolase"/>
    <property type="match status" value="1"/>
</dbReference>
<feature type="domain" description="AB hydrolase-1" evidence="1">
    <location>
        <begin position="104"/>
        <end position="300"/>
    </location>
</feature>
<dbReference type="EMBL" id="JADQDQ010000002">
    <property type="protein sequence ID" value="MBF9236589.1"/>
    <property type="molecule type" value="Genomic_DNA"/>
</dbReference>
<dbReference type="SUPFAM" id="SSF53474">
    <property type="entry name" value="alpha/beta-Hydrolases"/>
    <property type="match status" value="1"/>
</dbReference>
<gene>
    <name evidence="2" type="ORF">I2I05_04190</name>
</gene>
<name>A0ABS0IE00_9BACT</name>
<organism evidence="2 3">
    <name type="scientific">Hymenobacter jeongseonensis</name>
    <dbReference type="NCBI Taxonomy" id="2791027"/>
    <lineage>
        <taxon>Bacteria</taxon>
        <taxon>Pseudomonadati</taxon>
        <taxon>Bacteroidota</taxon>
        <taxon>Cytophagia</taxon>
        <taxon>Cytophagales</taxon>
        <taxon>Hymenobacteraceae</taxon>
        <taxon>Hymenobacter</taxon>
    </lineage>
</organism>
<dbReference type="GO" id="GO:0016787">
    <property type="term" value="F:hydrolase activity"/>
    <property type="evidence" value="ECO:0007669"/>
    <property type="project" value="UniProtKB-KW"/>
</dbReference>
<proteinExistence type="predicted"/>
<dbReference type="PANTHER" id="PTHR43689">
    <property type="entry name" value="HYDROLASE"/>
    <property type="match status" value="1"/>
</dbReference>
<keyword evidence="2" id="KW-0378">Hydrolase</keyword>
<protein>
    <submittedName>
        <fullName evidence="2">Alpha/beta fold hydrolase</fullName>
    </submittedName>
</protein>
<dbReference type="PANTHER" id="PTHR43689:SF8">
    <property type="entry name" value="ALPHA_BETA-HYDROLASES SUPERFAMILY PROTEIN"/>
    <property type="match status" value="1"/>
</dbReference>